<evidence type="ECO:0000259" key="1">
    <source>
        <dbReference type="Pfam" id="PF06032"/>
    </source>
</evidence>
<dbReference type="KEGG" id="tmn:UCRPA7_3252"/>
<feature type="domain" description="S-Me-THD-like C-terminal" evidence="2">
    <location>
        <begin position="331"/>
        <end position="498"/>
    </location>
</feature>
<protein>
    <submittedName>
        <fullName evidence="3">Putative hydantoinase protein</fullName>
    </submittedName>
</protein>
<gene>
    <name evidence="3" type="ORF">UCRPA7_3252</name>
</gene>
<dbReference type="InterPro" id="IPR048350">
    <property type="entry name" value="S-Me-THD-like_C"/>
</dbReference>
<dbReference type="PANTHER" id="PTHR11365:SF10">
    <property type="entry name" value="HYDANTOINASE_OXOPROLINASE"/>
    <property type="match status" value="1"/>
</dbReference>
<reference evidence="4" key="1">
    <citation type="journal article" date="2013" name="Genome Announc.">
        <title>Draft genome sequence of the ascomycete Phaeoacremonium aleophilum strain UCR-PA7, a causal agent of the esca disease complex in grapevines.</title>
        <authorList>
            <person name="Blanco-Ulate B."/>
            <person name="Rolshausen P."/>
            <person name="Cantu D."/>
        </authorList>
    </citation>
    <scope>NUCLEOTIDE SEQUENCE [LARGE SCALE GENOMIC DNA]</scope>
    <source>
        <strain evidence="4">UCR-PA7</strain>
    </source>
</reference>
<dbReference type="EMBL" id="KB933036">
    <property type="protein sequence ID" value="EOO01276.1"/>
    <property type="molecule type" value="Genomic_DNA"/>
</dbReference>
<keyword evidence="4" id="KW-1185">Reference proteome</keyword>
<dbReference type="AlphaFoldDB" id="R8BPK6"/>
<sequence>MTGAAYLAGLDTAQGKMPNAPVIVADIGGTTTDVCALFHDCANAVGAAIAKVSGSIDVIKVMENLDEEEVVNSVCEEAKQRAIEAGADPATVRIIELDNMPLQYVQMRASRIVARAAGNLNKDMPSSHVTDSQVQEVEDNWTRSARKTANADKDPKDFIVSPSVLIDVSQYRPEVDKNGTWWVSEVDCYMCYMAARAAIKAGHRLAVVDVDSLPEDEYIMGSVSYGAPTVTLERIPSGTEAKDATDALLMSYPGLKMAAQAAIEIGGMNGIRPLLTGLDYGVPAIDGDFMGRAYPRLYILTPFLYGMSATPCTQSDGMGNVVTVNKCADFRKLEKIHRKAGHELGLFSQMVEANPSGRVLYVGKIVNVHRYVSAGGYTEGSVRLKPLSEDEQEYGDAVGTETREMVLPFQNEYLYAELVEPGQASKAGRPRGEILCTVPDLISLVGTDGYALGTQDLRYGVRVSVVAFVAHPHWYTPQGIRVGGPTEFGYKDLDFIPLGTPYYEPKRVTQEFRPQ</sequence>
<dbReference type="Gene3D" id="3.40.1610.10">
    <property type="entry name" value="CV3147-like domain"/>
    <property type="match status" value="1"/>
</dbReference>
<dbReference type="GeneID" id="19323582"/>
<name>R8BPK6_PHAM7</name>
<organism evidence="3 4">
    <name type="scientific">Phaeoacremonium minimum (strain UCR-PA7)</name>
    <name type="common">Esca disease fungus</name>
    <name type="synonym">Togninia minima</name>
    <dbReference type="NCBI Taxonomy" id="1286976"/>
    <lineage>
        <taxon>Eukaryota</taxon>
        <taxon>Fungi</taxon>
        <taxon>Dikarya</taxon>
        <taxon>Ascomycota</taxon>
        <taxon>Pezizomycotina</taxon>
        <taxon>Sordariomycetes</taxon>
        <taxon>Sordariomycetidae</taxon>
        <taxon>Togniniales</taxon>
        <taxon>Togniniaceae</taxon>
        <taxon>Phaeoacremonium</taxon>
    </lineage>
</organism>
<feature type="domain" description="S-Me-THD N-terminal" evidence="1">
    <location>
        <begin position="188"/>
        <end position="325"/>
    </location>
</feature>
<evidence type="ECO:0000259" key="2">
    <source>
        <dbReference type="Pfam" id="PF20906"/>
    </source>
</evidence>
<evidence type="ECO:0000313" key="4">
    <source>
        <dbReference type="Proteomes" id="UP000014074"/>
    </source>
</evidence>
<dbReference type="GO" id="GO:0016787">
    <property type="term" value="F:hydrolase activity"/>
    <property type="evidence" value="ECO:0007669"/>
    <property type="project" value="InterPro"/>
</dbReference>
<dbReference type="PANTHER" id="PTHR11365">
    <property type="entry name" value="5-OXOPROLINASE RELATED"/>
    <property type="match status" value="1"/>
</dbReference>
<dbReference type="HOGENOM" id="CLU_529120_0_0_1"/>
<dbReference type="Pfam" id="PF20906">
    <property type="entry name" value="S-Me-THD_C"/>
    <property type="match status" value="1"/>
</dbReference>
<dbReference type="InterPro" id="IPR027479">
    <property type="entry name" value="S-Me-THD_N_sf"/>
</dbReference>
<accession>R8BPK6</accession>
<dbReference type="eggNOG" id="ENOG502QQBE">
    <property type="taxonomic scope" value="Eukaryota"/>
</dbReference>
<dbReference type="OrthoDB" id="5404895at2759"/>
<evidence type="ECO:0000313" key="3">
    <source>
        <dbReference type="EMBL" id="EOO01276.1"/>
    </source>
</evidence>
<dbReference type="Pfam" id="PF06032">
    <property type="entry name" value="S-Me-THD_N"/>
    <property type="match status" value="1"/>
</dbReference>
<dbReference type="InterPro" id="IPR010318">
    <property type="entry name" value="S-Me-THD_N"/>
</dbReference>
<dbReference type="InterPro" id="IPR045079">
    <property type="entry name" value="Oxoprolinase-like"/>
</dbReference>
<dbReference type="RefSeq" id="XP_007914001.1">
    <property type="nucleotide sequence ID" value="XM_007915810.1"/>
</dbReference>
<proteinExistence type="predicted"/>
<dbReference type="Proteomes" id="UP000014074">
    <property type="component" value="Unassembled WGS sequence"/>
</dbReference>
<dbReference type="SUPFAM" id="SSF160991">
    <property type="entry name" value="CV3147-like"/>
    <property type="match status" value="1"/>
</dbReference>